<name>A0ABU1PER3_9BURK</name>
<dbReference type="RefSeq" id="WP_102663396.1">
    <property type="nucleotide sequence ID" value="NZ_JAVDSJ010000002.1"/>
</dbReference>
<dbReference type="Proteomes" id="UP001260715">
    <property type="component" value="Unassembled WGS sequence"/>
</dbReference>
<dbReference type="InterPro" id="IPR013149">
    <property type="entry name" value="ADH-like_C"/>
</dbReference>
<dbReference type="SMART" id="SM00829">
    <property type="entry name" value="PKS_ER"/>
    <property type="match status" value="1"/>
</dbReference>
<proteinExistence type="predicted"/>
<evidence type="ECO:0000259" key="1">
    <source>
        <dbReference type="SMART" id="SM00829"/>
    </source>
</evidence>
<gene>
    <name evidence="2" type="ORF">J2W50_002026</name>
</gene>
<comment type="caution">
    <text evidence="2">The sequence shown here is derived from an EMBL/GenBank/DDBJ whole genome shotgun (WGS) entry which is preliminary data.</text>
</comment>
<evidence type="ECO:0000313" key="2">
    <source>
        <dbReference type="EMBL" id="MDR6583828.1"/>
    </source>
</evidence>
<dbReference type="SUPFAM" id="SSF50129">
    <property type="entry name" value="GroES-like"/>
    <property type="match status" value="1"/>
</dbReference>
<keyword evidence="3" id="KW-1185">Reference proteome</keyword>
<dbReference type="InterPro" id="IPR011032">
    <property type="entry name" value="GroES-like_sf"/>
</dbReference>
<protein>
    <submittedName>
        <fullName evidence="2">NADPH:quinone reductase-like Zn-dependent oxidoreductase</fullName>
    </submittedName>
</protein>
<evidence type="ECO:0000313" key="3">
    <source>
        <dbReference type="Proteomes" id="UP001260715"/>
    </source>
</evidence>
<dbReference type="SUPFAM" id="SSF51735">
    <property type="entry name" value="NAD(P)-binding Rossmann-fold domains"/>
    <property type="match status" value="1"/>
</dbReference>
<dbReference type="PANTHER" id="PTHR45033">
    <property type="match status" value="1"/>
</dbReference>
<dbReference type="Pfam" id="PF00107">
    <property type="entry name" value="ADH_zinc_N"/>
    <property type="match status" value="1"/>
</dbReference>
<dbReference type="InterPro" id="IPR020843">
    <property type="entry name" value="ER"/>
</dbReference>
<reference evidence="2 3" key="1">
    <citation type="submission" date="2023-07" db="EMBL/GenBank/DDBJ databases">
        <title>Sorghum-associated microbial communities from plants grown in Nebraska, USA.</title>
        <authorList>
            <person name="Schachtman D."/>
        </authorList>
    </citation>
    <scope>NUCLEOTIDE SEQUENCE [LARGE SCALE GENOMIC DNA]</scope>
    <source>
        <strain evidence="2 3">596</strain>
    </source>
</reference>
<sequence>MRALQADAFAIDRLSLVDLPTPPPRRGEILVKVKAASLNYRDLAILCGGYMPSLPLPYTPCSDACGVVEAVGEDVTRFKPGDRVIPVYLQGWRDGALTPEQRSGGSLGGPLTGVLQDYVVVPAEDAVAAPDYLSDAQASTLPIAALTAWSCLQQGGLQAGQTVLVQGTGGVALFAAQFARAAGARVIGLTSTDEKAQLMRDMGVDTVINYRQTPAWGQAVRAATEGRGVDIVVETTGSSLGESLTAVRFNGFVGVIGFVGGMETPLNIRQLIGPMIRMQGVVVGSRAALEAMIRMMAMHRIEPLIDSSFPLARAAEGFARMQRGEHAGKIVISFD</sequence>
<dbReference type="Gene3D" id="3.40.50.720">
    <property type="entry name" value="NAD(P)-binding Rossmann-like Domain"/>
    <property type="match status" value="1"/>
</dbReference>
<dbReference type="EMBL" id="JAVDSJ010000002">
    <property type="protein sequence ID" value="MDR6583828.1"/>
    <property type="molecule type" value="Genomic_DNA"/>
</dbReference>
<feature type="domain" description="Enoyl reductase (ER)" evidence="1">
    <location>
        <begin position="9"/>
        <end position="332"/>
    </location>
</feature>
<dbReference type="InterPro" id="IPR013154">
    <property type="entry name" value="ADH-like_N"/>
</dbReference>
<organism evidence="2 3">
    <name type="scientific">Herbaspirillum frisingense</name>
    <dbReference type="NCBI Taxonomy" id="92645"/>
    <lineage>
        <taxon>Bacteria</taxon>
        <taxon>Pseudomonadati</taxon>
        <taxon>Pseudomonadota</taxon>
        <taxon>Betaproteobacteria</taxon>
        <taxon>Burkholderiales</taxon>
        <taxon>Oxalobacteraceae</taxon>
        <taxon>Herbaspirillum</taxon>
    </lineage>
</organism>
<dbReference type="CDD" id="cd08276">
    <property type="entry name" value="MDR7"/>
    <property type="match status" value="1"/>
</dbReference>
<accession>A0ABU1PER3</accession>
<dbReference type="Gene3D" id="3.90.180.10">
    <property type="entry name" value="Medium-chain alcohol dehydrogenases, catalytic domain"/>
    <property type="match status" value="1"/>
</dbReference>
<dbReference type="InterPro" id="IPR036291">
    <property type="entry name" value="NAD(P)-bd_dom_sf"/>
</dbReference>
<dbReference type="PANTHER" id="PTHR45033:SF2">
    <property type="entry name" value="ZINC-TYPE ALCOHOL DEHYDROGENASE-LIKE PROTEIN C1773.06C"/>
    <property type="match status" value="1"/>
</dbReference>
<dbReference type="InterPro" id="IPR052711">
    <property type="entry name" value="Zinc_ADH-like"/>
</dbReference>
<dbReference type="Pfam" id="PF08240">
    <property type="entry name" value="ADH_N"/>
    <property type="match status" value="1"/>
</dbReference>